<dbReference type="EMBL" id="CAJOBJ010118585">
    <property type="protein sequence ID" value="CAF4665351.1"/>
    <property type="molecule type" value="Genomic_DNA"/>
</dbReference>
<proteinExistence type="predicted"/>
<sequence length="29" mass="3275">MFGLEINKLADLLKHSDPNRADSDSDEDQ</sequence>
<comment type="caution">
    <text evidence="2">The sequence shown here is derived from an EMBL/GenBank/DDBJ whole genome shotgun (WGS) entry which is preliminary data.</text>
</comment>
<protein>
    <submittedName>
        <fullName evidence="2">Uncharacterized protein</fullName>
    </submittedName>
</protein>
<evidence type="ECO:0000313" key="4">
    <source>
        <dbReference type="Proteomes" id="UP000681720"/>
    </source>
</evidence>
<reference evidence="2" key="1">
    <citation type="submission" date="2021-02" db="EMBL/GenBank/DDBJ databases">
        <authorList>
            <person name="Nowell W R."/>
        </authorList>
    </citation>
    <scope>NUCLEOTIDE SEQUENCE</scope>
</reference>
<feature type="non-terminal residue" evidence="2">
    <location>
        <position position="29"/>
    </location>
</feature>
<evidence type="ECO:0000313" key="1">
    <source>
        <dbReference type="EMBL" id="CAF4414866.1"/>
    </source>
</evidence>
<name>A0A8S2ZXY7_9BILA</name>
<dbReference type="EMBL" id="CAJOBH010058857">
    <property type="protein sequence ID" value="CAF4414866.1"/>
    <property type="molecule type" value="Genomic_DNA"/>
</dbReference>
<evidence type="ECO:0000313" key="2">
    <source>
        <dbReference type="EMBL" id="CAF4665351.1"/>
    </source>
</evidence>
<dbReference type="EMBL" id="CAJOBI010170376">
    <property type="protein sequence ID" value="CAF4886625.1"/>
    <property type="molecule type" value="Genomic_DNA"/>
</dbReference>
<accession>A0A8S2ZXY7</accession>
<gene>
    <name evidence="1" type="ORF">BYL167_LOCUS32170</name>
    <name evidence="2" type="ORF">GIL414_LOCUS41662</name>
    <name evidence="3" type="ORF">SMN809_LOCUS51068</name>
</gene>
<dbReference type="Proteomes" id="UP000681720">
    <property type="component" value="Unassembled WGS sequence"/>
</dbReference>
<organism evidence="2 4">
    <name type="scientific">Rotaria magnacalcarata</name>
    <dbReference type="NCBI Taxonomy" id="392030"/>
    <lineage>
        <taxon>Eukaryota</taxon>
        <taxon>Metazoa</taxon>
        <taxon>Spiralia</taxon>
        <taxon>Gnathifera</taxon>
        <taxon>Rotifera</taxon>
        <taxon>Eurotatoria</taxon>
        <taxon>Bdelloidea</taxon>
        <taxon>Philodinida</taxon>
        <taxon>Philodinidae</taxon>
        <taxon>Rotaria</taxon>
    </lineage>
</organism>
<dbReference type="Proteomes" id="UP000681967">
    <property type="component" value="Unassembled WGS sequence"/>
</dbReference>
<dbReference type="AlphaFoldDB" id="A0A8S2ZXY7"/>
<evidence type="ECO:0000313" key="3">
    <source>
        <dbReference type="EMBL" id="CAF4886625.1"/>
    </source>
</evidence>
<dbReference type="Proteomes" id="UP000676336">
    <property type="component" value="Unassembled WGS sequence"/>
</dbReference>